<dbReference type="AlphaFoldDB" id="A0AAD1MU04"/>
<sequence length="235" mass="27540">MSTRRQALCCECGNTRTCERPRNYRMENYWFNYPINNDWHREVGDLKCSACGRITRHALLNPANDSYYRDHAEVLQQLALGFSNNGHFSEERLSDIRRAYRQAFPRNPFTRHKWWRSDEDAARAAGHTQFPAMCGEMLDVPEKRYPGGDVTELRAPSQINDLDELNFERLDVETGMYWDVGDCVNCLAYRNAWLVNKRREELKYLFIKMAASTESLDAAQVQKIWSVLQEIPCDR</sequence>
<evidence type="ECO:0000313" key="2">
    <source>
        <dbReference type="Proteomes" id="UP000466607"/>
    </source>
</evidence>
<dbReference type="EMBL" id="AP022586">
    <property type="protein sequence ID" value="BBY19019.1"/>
    <property type="molecule type" value="Genomic_DNA"/>
</dbReference>
<gene>
    <name evidence="1" type="ORF">MLIT_46110</name>
</gene>
<proteinExistence type="predicted"/>
<accession>A0AAD1MU04</accession>
<organism evidence="1 2">
    <name type="scientific">Mycolicibacterium litorale</name>
    <dbReference type="NCBI Taxonomy" id="758802"/>
    <lineage>
        <taxon>Bacteria</taxon>
        <taxon>Bacillati</taxon>
        <taxon>Actinomycetota</taxon>
        <taxon>Actinomycetes</taxon>
        <taxon>Mycobacteriales</taxon>
        <taxon>Mycobacteriaceae</taxon>
        <taxon>Mycolicibacterium</taxon>
    </lineage>
</organism>
<protein>
    <submittedName>
        <fullName evidence="1">Uncharacterized protein</fullName>
    </submittedName>
</protein>
<evidence type="ECO:0000313" key="1">
    <source>
        <dbReference type="EMBL" id="BBY19019.1"/>
    </source>
</evidence>
<name>A0AAD1MU04_9MYCO</name>
<keyword evidence="2" id="KW-1185">Reference proteome</keyword>
<dbReference type="Proteomes" id="UP000466607">
    <property type="component" value="Chromosome"/>
</dbReference>
<reference evidence="1 2" key="1">
    <citation type="journal article" date="2019" name="Emerg. Microbes Infect.">
        <title>Comprehensive subspecies identification of 175 nontuberculous mycobacteria species based on 7547 genomic profiles.</title>
        <authorList>
            <person name="Matsumoto Y."/>
            <person name="Kinjo T."/>
            <person name="Motooka D."/>
            <person name="Nabeya D."/>
            <person name="Jung N."/>
            <person name="Uechi K."/>
            <person name="Horii T."/>
            <person name="Iida T."/>
            <person name="Fujita J."/>
            <person name="Nakamura S."/>
        </authorList>
    </citation>
    <scope>NUCLEOTIDE SEQUENCE [LARGE SCALE GENOMIC DNA]</scope>
    <source>
        <strain evidence="1 2">JCM 17423</strain>
    </source>
</reference>